<dbReference type="PANTHER" id="PTHR32347:SF23">
    <property type="entry name" value="BLL5650 PROTEIN"/>
    <property type="match status" value="1"/>
</dbReference>
<dbReference type="SUPFAM" id="SSF111369">
    <property type="entry name" value="HlyD-like secretion proteins"/>
    <property type="match status" value="1"/>
</dbReference>
<comment type="subcellular location">
    <subcellularLocation>
        <location evidence="1">Cell envelope</location>
    </subcellularLocation>
</comment>
<dbReference type="EMBL" id="DVOT01000205">
    <property type="protein sequence ID" value="HIV28527.1"/>
    <property type="molecule type" value="Genomic_DNA"/>
</dbReference>
<comment type="caution">
    <text evidence="5">The sequence shown here is derived from an EMBL/GenBank/DDBJ whole genome shotgun (WGS) entry which is preliminary data.</text>
</comment>
<dbReference type="Proteomes" id="UP000886884">
    <property type="component" value="Unassembled WGS sequence"/>
</dbReference>
<evidence type="ECO:0000256" key="2">
    <source>
        <dbReference type="ARBA" id="ARBA00023054"/>
    </source>
</evidence>
<accession>A0A9D1TE53</accession>
<dbReference type="PANTHER" id="PTHR32347">
    <property type="entry name" value="EFFLUX SYSTEM COMPONENT YKNX-RELATED"/>
    <property type="match status" value="1"/>
</dbReference>
<gene>
    <name evidence="5" type="ORF">IAA64_11180</name>
</gene>
<name>A0A9D1TE53_9FIRM</name>
<feature type="signal peptide" evidence="4">
    <location>
        <begin position="1"/>
        <end position="33"/>
    </location>
</feature>
<evidence type="ECO:0000256" key="1">
    <source>
        <dbReference type="ARBA" id="ARBA00004196"/>
    </source>
</evidence>
<dbReference type="Gene3D" id="1.10.287.470">
    <property type="entry name" value="Helix hairpin bin"/>
    <property type="match status" value="1"/>
</dbReference>
<evidence type="ECO:0000256" key="3">
    <source>
        <dbReference type="SAM" id="Coils"/>
    </source>
</evidence>
<dbReference type="GO" id="GO:0030313">
    <property type="term" value="C:cell envelope"/>
    <property type="evidence" value="ECO:0007669"/>
    <property type="project" value="UniProtKB-SubCell"/>
</dbReference>
<organism evidence="5 6">
    <name type="scientific">Candidatus Ornithocaccomicrobium faecavium</name>
    <dbReference type="NCBI Taxonomy" id="2840890"/>
    <lineage>
        <taxon>Bacteria</taxon>
        <taxon>Bacillati</taxon>
        <taxon>Bacillota</taxon>
        <taxon>Clostridia</taxon>
        <taxon>Candidatus Ornithocaccomicrobium</taxon>
    </lineage>
</organism>
<evidence type="ECO:0000313" key="5">
    <source>
        <dbReference type="EMBL" id="HIV28527.1"/>
    </source>
</evidence>
<evidence type="ECO:0000256" key="4">
    <source>
        <dbReference type="SAM" id="SignalP"/>
    </source>
</evidence>
<keyword evidence="4" id="KW-0732">Signal</keyword>
<keyword evidence="2 3" id="KW-0175">Coiled coil</keyword>
<feature type="chain" id="PRO_5039623450" evidence="4">
    <location>
        <begin position="34"/>
        <end position="373"/>
    </location>
</feature>
<feature type="coiled-coil region" evidence="3">
    <location>
        <begin position="160"/>
        <end position="203"/>
    </location>
</feature>
<dbReference type="AlphaFoldDB" id="A0A9D1TE53"/>
<protein>
    <submittedName>
        <fullName evidence="5">Biotin/lipoyl-binding protein</fullName>
    </submittedName>
</protein>
<evidence type="ECO:0000313" key="6">
    <source>
        <dbReference type="Proteomes" id="UP000886884"/>
    </source>
</evidence>
<reference evidence="5" key="2">
    <citation type="journal article" date="2021" name="PeerJ">
        <title>Extensive microbial diversity within the chicken gut microbiome revealed by metagenomics and culture.</title>
        <authorList>
            <person name="Gilroy R."/>
            <person name="Ravi A."/>
            <person name="Getino M."/>
            <person name="Pursley I."/>
            <person name="Horton D.L."/>
            <person name="Alikhan N.F."/>
            <person name="Baker D."/>
            <person name="Gharbi K."/>
            <person name="Hall N."/>
            <person name="Watson M."/>
            <person name="Adriaenssens E.M."/>
            <person name="Foster-Nyarko E."/>
            <person name="Jarju S."/>
            <person name="Secka A."/>
            <person name="Antonio M."/>
            <person name="Oren A."/>
            <person name="Chaudhuri R.R."/>
            <person name="La Ragione R."/>
            <person name="Hildebrand F."/>
            <person name="Pallen M.J."/>
        </authorList>
    </citation>
    <scope>NUCLEOTIDE SEQUENCE</scope>
    <source>
        <strain evidence="5">CHK183-6373</strain>
    </source>
</reference>
<reference evidence="5" key="1">
    <citation type="submission" date="2020-10" db="EMBL/GenBank/DDBJ databases">
        <authorList>
            <person name="Gilroy R."/>
        </authorList>
    </citation>
    <scope>NUCLEOTIDE SEQUENCE</scope>
    <source>
        <strain evidence="5">CHK183-6373</strain>
    </source>
</reference>
<proteinExistence type="predicted"/>
<dbReference type="InterPro" id="IPR050465">
    <property type="entry name" value="UPF0194_transport"/>
</dbReference>
<sequence>MIREKPLPKFRRACARFTAALCAAGAFVLPAMAEQAVPALLEPVGVKSDTAVAYVGEISEITVYDGSVAPYVEELYFPIDGQVSEIHVIVGQTVQAGDPLVALDQEAQEERREDLLDAIEDARTDGAFADALAEIDIQILATELEQLRRQSPADETAIALKELEIETAQLNLSLEQELRAMELERMNSELETLETQLEEGTLYAPFDGRILFGQPIEKGSGVTAYDPILYLADDSRLSITADYISSTYTDSADEIYAWIGAKQYEITPTPIDMSEYLSLLLSGETLTSHFTFEQSDESIQSGMYAAICLVNNSVPDALLVPTNALFRDAGSRYVYEFVDGQRVRRTVEIGVSTEWLTQITAGLEEGAVVYVAD</sequence>
<dbReference type="Gene3D" id="2.40.420.20">
    <property type="match status" value="1"/>
</dbReference>
<dbReference type="Gene3D" id="2.40.50.100">
    <property type="match status" value="1"/>
</dbReference>